<evidence type="ECO:0000256" key="1">
    <source>
        <dbReference type="SAM" id="MobiDB-lite"/>
    </source>
</evidence>
<feature type="compositionally biased region" description="Basic residues" evidence="1">
    <location>
        <begin position="151"/>
        <end position="168"/>
    </location>
</feature>
<dbReference type="Proteomes" id="UP000887566">
    <property type="component" value="Unplaced"/>
</dbReference>
<accession>A0A914WRM1</accession>
<dbReference type="WBParaSite" id="PSAMB.scaffold488size49556.g6426.t1">
    <property type="protein sequence ID" value="PSAMB.scaffold488size49556.g6426.t1"/>
    <property type="gene ID" value="PSAMB.scaffold488size49556.g6426"/>
</dbReference>
<dbReference type="AlphaFoldDB" id="A0A914WRM1"/>
<evidence type="ECO:0000313" key="3">
    <source>
        <dbReference type="WBParaSite" id="PSAMB.scaffold488size49556.g6426.t1"/>
    </source>
</evidence>
<sequence>MGEDWGVVDEGDLFSTAGTTKSLNDLVESLVSGVAAAEPRFPLSTDHAPVQIVSGAVPTQHRPTCAPKILKVRPKTAPKQPSAKRVTFDVQKLAASESTGAAKEDATARLVLQLGALPAKKKSLNYKTLKDDRRRSNEAAKDQSLINLKPHTFKKNARKKGKKQRAKK</sequence>
<proteinExistence type="predicted"/>
<feature type="compositionally biased region" description="Basic and acidic residues" evidence="1">
    <location>
        <begin position="128"/>
        <end position="141"/>
    </location>
</feature>
<organism evidence="2 3">
    <name type="scientific">Plectus sambesii</name>
    <dbReference type="NCBI Taxonomy" id="2011161"/>
    <lineage>
        <taxon>Eukaryota</taxon>
        <taxon>Metazoa</taxon>
        <taxon>Ecdysozoa</taxon>
        <taxon>Nematoda</taxon>
        <taxon>Chromadorea</taxon>
        <taxon>Plectida</taxon>
        <taxon>Plectina</taxon>
        <taxon>Plectoidea</taxon>
        <taxon>Plectidae</taxon>
        <taxon>Plectus</taxon>
    </lineage>
</organism>
<dbReference type="InterPro" id="IPR027973">
    <property type="entry name" value="FSAF1-like"/>
</dbReference>
<dbReference type="Pfam" id="PF15375">
    <property type="entry name" value="FSAF1"/>
    <property type="match status" value="1"/>
</dbReference>
<feature type="region of interest" description="Disordered" evidence="1">
    <location>
        <begin position="127"/>
        <end position="168"/>
    </location>
</feature>
<reference evidence="3" key="1">
    <citation type="submission" date="2022-11" db="UniProtKB">
        <authorList>
            <consortium name="WormBaseParasite"/>
        </authorList>
    </citation>
    <scope>IDENTIFICATION</scope>
</reference>
<protein>
    <submittedName>
        <fullName evidence="3">Uncharacterized protein</fullName>
    </submittedName>
</protein>
<evidence type="ECO:0000313" key="2">
    <source>
        <dbReference type="Proteomes" id="UP000887566"/>
    </source>
</evidence>
<keyword evidence="2" id="KW-1185">Reference proteome</keyword>
<name>A0A914WRM1_9BILA</name>